<proteinExistence type="predicted"/>
<evidence type="ECO:0000313" key="1">
    <source>
        <dbReference type="EMBL" id="PWA61918.1"/>
    </source>
</evidence>
<reference evidence="1 2" key="1">
    <citation type="journal article" date="2018" name="Mol. Plant">
        <title>The genome of Artemisia annua provides insight into the evolution of Asteraceae family and artemisinin biosynthesis.</title>
        <authorList>
            <person name="Shen Q."/>
            <person name="Zhang L."/>
            <person name="Liao Z."/>
            <person name="Wang S."/>
            <person name="Yan T."/>
            <person name="Shi P."/>
            <person name="Liu M."/>
            <person name="Fu X."/>
            <person name="Pan Q."/>
            <person name="Wang Y."/>
            <person name="Lv Z."/>
            <person name="Lu X."/>
            <person name="Zhang F."/>
            <person name="Jiang W."/>
            <person name="Ma Y."/>
            <person name="Chen M."/>
            <person name="Hao X."/>
            <person name="Li L."/>
            <person name="Tang Y."/>
            <person name="Lv G."/>
            <person name="Zhou Y."/>
            <person name="Sun X."/>
            <person name="Brodelius P.E."/>
            <person name="Rose J.K.C."/>
            <person name="Tang K."/>
        </authorList>
    </citation>
    <scope>NUCLEOTIDE SEQUENCE [LARGE SCALE GENOMIC DNA]</scope>
    <source>
        <strain evidence="2">cv. Huhao1</strain>
        <tissue evidence="1">Leaf</tissue>
    </source>
</reference>
<name>A0A2U1MKZ1_ARTAN</name>
<accession>A0A2U1MKZ1</accession>
<dbReference type="AlphaFoldDB" id="A0A2U1MKZ1"/>
<organism evidence="1 2">
    <name type="scientific">Artemisia annua</name>
    <name type="common">Sweet wormwood</name>
    <dbReference type="NCBI Taxonomy" id="35608"/>
    <lineage>
        <taxon>Eukaryota</taxon>
        <taxon>Viridiplantae</taxon>
        <taxon>Streptophyta</taxon>
        <taxon>Embryophyta</taxon>
        <taxon>Tracheophyta</taxon>
        <taxon>Spermatophyta</taxon>
        <taxon>Magnoliopsida</taxon>
        <taxon>eudicotyledons</taxon>
        <taxon>Gunneridae</taxon>
        <taxon>Pentapetalae</taxon>
        <taxon>asterids</taxon>
        <taxon>campanulids</taxon>
        <taxon>Asterales</taxon>
        <taxon>Asteraceae</taxon>
        <taxon>Asteroideae</taxon>
        <taxon>Anthemideae</taxon>
        <taxon>Artemisiinae</taxon>
        <taxon>Artemisia</taxon>
    </lineage>
</organism>
<sequence>MKYAMTVAPEATRINSELASADAAAEGITGGRLPALVVCPEPTPVIGGVKSGVVSDSGVKEGVVFDSGAKAGDSAPGTVDELPGAGGGTKVAGPVHICNTTLT</sequence>
<comment type="caution">
    <text evidence="1">The sequence shown here is derived from an EMBL/GenBank/DDBJ whole genome shotgun (WGS) entry which is preliminary data.</text>
</comment>
<dbReference type="Proteomes" id="UP000245207">
    <property type="component" value="Unassembled WGS sequence"/>
</dbReference>
<gene>
    <name evidence="1" type="ORF">CTI12_AA368690</name>
</gene>
<evidence type="ECO:0000313" key="2">
    <source>
        <dbReference type="Proteomes" id="UP000245207"/>
    </source>
</evidence>
<dbReference type="EMBL" id="PKPP01004991">
    <property type="protein sequence ID" value="PWA61918.1"/>
    <property type="molecule type" value="Genomic_DNA"/>
</dbReference>
<keyword evidence="2" id="KW-1185">Reference proteome</keyword>
<protein>
    <submittedName>
        <fullName evidence="1">Uncharacterized protein</fullName>
    </submittedName>
</protein>